<feature type="region of interest" description="Disordered" evidence="1">
    <location>
        <begin position="29"/>
        <end position="67"/>
    </location>
</feature>
<evidence type="ECO:0000256" key="1">
    <source>
        <dbReference type="SAM" id="MobiDB-lite"/>
    </source>
</evidence>
<evidence type="ECO:0000256" key="2">
    <source>
        <dbReference type="SAM" id="SignalP"/>
    </source>
</evidence>
<dbReference type="PANTHER" id="PTHR39335">
    <property type="entry name" value="BLL4220 PROTEIN"/>
    <property type="match status" value="1"/>
</dbReference>
<evidence type="ECO:0008006" key="5">
    <source>
        <dbReference type="Google" id="ProtNLM"/>
    </source>
</evidence>
<feature type="signal peptide" evidence="2">
    <location>
        <begin position="1"/>
        <end position="29"/>
    </location>
</feature>
<dbReference type="RefSeq" id="WP_217640705.1">
    <property type="nucleotide sequence ID" value="NZ_FOND01000009.1"/>
</dbReference>
<dbReference type="InterPro" id="IPR005297">
    <property type="entry name" value="Lipoprotein_repeat"/>
</dbReference>
<dbReference type="PROSITE" id="PS51257">
    <property type="entry name" value="PROKAR_LIPOPROTEIN"/>
    <property type="match status" value="1"/>
</dbReference>
<dbReference type="Pfam" id="PF03640">
    <property type="entry name" value="Lipoprotein_15"/>
    <property type="match status" value="1"/>
</dbReference>
<evidence type="ECO:0000313" key="3">
    <source>
        <dbReference type="EMBL" id="SFF13574.1"/>
    </source>
</evidence>
<feature type="chain" id="PRO_5011566480" description="Lipoprotein with Yx(FWY)xxD motif" evidence="2">
    <location>
        <begin position="30"/>
        <end position="181"/>
    </location>
</feature>
<dbReference type="InterPro" id="IPR006311">
    <property type="entry name" value="TAT_signal"/>
</dbReference>
<dbReference type="GO" id="GO:0043448">
    <property type="term" value="P:alkane catabolic process"/>
    <property type="evidence" value="ECO:0007669"/>
    <property type="project" value="TreeGrafter"/>
</dbReference>
<keyword evidence="2" id="KW-0732">Signal</keyword>
<dbReference type="PROSITE" id="PS51318">
    <property type="entry name" value="TAT"/>
    <property type="match status" value="1"/>
</dbReference>
<gene>
    <name evidence="3" type="ORF">SAMN05216574_10971</name>
</gene>
<accession>A0A1I2G785</accession>
<name>A0A1I2G785_9ACTN</name>
<sequence>MSDAPARASRRLVVGAVAVLAVSACGSPAADDPGVAPAAGTTTSSPAPAPSEASPPAAPPVAAGTPVTVGDSEFGPMLFDEPGQAVYLFEIETDGRPACYGECAVAWPPVLTTGAPQATGDARAVLLGTVARDDGSTQVTYGGHPLYYYAHEGPGQVLCHDVVENGGRWLVVTPDGAPAPA</sequence>
<evidence type="ECO:0000313" key="4">
    <source>
        <dbReference type="Proteomes" id="UP000198589"/>
    </source>
</evidence>
<dbReference type="AlphaFoldDB" id="A0A1I2G785"/>
<proteinExistence type="predicted"/>
<dbReference type="PANTHER" id="PTHR39335:SF1">
    <property type="entry name" value="BLL4220 PROTEIN"/>
    <property type="match status" value="1"/>
</dbReference>
<dbReference type="Proteomes" id="UP000198589">
    <property type="component" value="Unassembled WGS sequence"/>
</dbReference>
<keyword evidence="4" id="KW-1185">Reference proteome</keyword>
<protein>
    <recommendedName>
        <fullName evidence="5">Lipoprotein with Yx(FWY)xxD motif</fullName>
    </recommendedName>
</protein>
<organism evidence="3 4">
    <name type="scientific">Blastococcus tunisiensis</name>
    <dbReference type="NCBI Taxonomy" id="1798228"/>
    <lineage>
        <taxon>Bacteria</taxon>
        <taxon>Bacillati</taxon>
        <taxon>Actinomycetota</taxon>
        <taxon>Actinomycetes</taxon>
        <taxon>Geodermatophilales</taxon>
        <taxon>Geodermatophilaceae</taxon>
        <taxon>Blastococcus</taxon>
    </lineage>
</organism>
<reference evidence="4" key="1">
    <citation type="submission" date="2016-10" db="EMBL/GenBank/DDBJ databases">
        <authorList>
            <person name="Varghese N."/>
            <person name="Submissions S."/>
        </authorList>
    </citation>
    <scope>NUCLEOTIDE SEQUENCE [LARGE SCALE GENOMIC DNA]</scope>
    <source>
        <strain evidence="4">DSM 46838</strain>
    </source>
</reference>
<dbReference type="STRING" id="1798228.SAMN05216574_10971"/>
<dbReference type="EMBL" id="FOND01000009">
    <property type="protein sequence ID" value="SFF13574.1"/>
    <property type="molecule type" value="Genomic_DNA"/>
</dbReference>